<sequence>MSGSFADRSDGREVVLRVLAETSGPACHLDIVRELTDDIRTSPYSRHTPPHLHRAVSPAGR</sequence>
<comment type="caution">
    <text evidence="2">The sequence shown here is derived from an EMBL/GenBank/DDBJ whole genome shotgun (WGS) entry which is preliminary data.</text>
</comment>
<keyword evidence="3" id="KW-1185">Reference proteome</keyword>
<accession>A0A4R5TMU9</accession>
<reference evidence="2 3" key="1">
    <citation type="submission" date="2019-03" db="EMBL/GenBank/DDBJ databases">
        <title>Arthrobacter sp. nov., an bacterium isolated from biocrust in Mu Us Desert.</title>
        <authorList>
            <person name="Lixiong L."/>
        </authorList>
    </citation>
    <scope>NUCLEOTIDE SEQUENCE [LARGE SCALE GENOMIC DNA]</scope>
    <source>
        <strain evidence="2 3">SLN-3</strain>
    </source>
</reference>
<gene>
    <name evidence="2" type="ORF">E2F48_14245</name>
</gene>
<proteinExistence type="predicted"/>
<dbReference type="OrthoDB" id="4548523at2"/>
<organism evidence="2 3">
    <name type="scientific">Arthrobacter crusticola</name>
    <dbReference type="NCBI Taxonomy" id="2547960"/>
    <lineage>
        <taxon>Bacteria</taxon>
        <taxon>Bacillati</taxon>
        <taxon>Actinomycetota</taxon>
        <taxon>Actinomycetes</taxon>
        <taxon>Micrococcales</taxon>
        <taxon>Micrococcaceae</taxon>
        <taxon>Arthrobacter</taxon>
    </lineage>
</organism>
<name>A0A4R5TMU9_9MICC</name>
<evidence type="ECO:0000256" key="1">
    <source>
        <dbReference type="SAM" id="MobiDB-lite"/>
    </source>
</evidence>
<protein>
    <submittedName>
        <fullName evidence="2">Uncharacterized protein</fullName>
    </submittedName>
</protein>
<dbReference type="Proteomes" id="UP000295411">
    <property type="component" value="Unassembled WGS sequence"/>
</dbReference>
<evidence type="ECO:0000313" key="3">
    <source>
        <dbReference type="Proteomes" id="UP000295411"/>
    </source>
</evidence>
<feature type="region of interest" description="Disordered" evidence="1">
    <location>
        <begin position="40"/>
        <end position="61"/>
    </location>
</feature>
<dbReference type="AlphaFoldDB" id="A0A4R5TMU9"/>
<evidence type="ECO:0000313" key="2">
    <source>
        <dbReference type="EMBL" id="TDK23951.1"/>
    </source>
</evidence>
<dbReference type="EMBL" id="SMTK01000005">
    <property type="protein sequence ID" value="TDK23951.1"/>
    <property type="molecule type" value="Genomic_DNA"/>
</dbReference>